<dbReference type="CDD" id="cd07438">
    <property type="entry name" value="PHP_HisPPase_AMP"/>
    <property type="match status" value="1"/>
</dbReference>
<dbReference type="GO" id="GO:0097657">
    <property type="term" value="F:3',5'-nucleotide bisphosphate phosphatase activity"/>
    <property type="evidence" value="ECO:0007669"/>
    <property type="project" value="UniProtKB-EC"/>
</dbReference>
<keyword evidence="16" id="KW-0808">Transferase</keyword>
<dbReference type="InterPro" id="IPR016195">
    <property type="entry name" value="Pol/histidinol_Pase-like"/>
</dbReference>
<evidence type="ECO:0000256" key="10">
    <source>
        <dbReference type="ARBA" id="ARBA00060813"/>
    </source>
</evidence>
<reference evidence="16 18" key="1">
    <citation type="submission" date="2018-04" db="EMBL/GenBank/DDBJ databases">
        <title>Large scale genomics of bovine and human commensal E. coli to reveal the emerging process of EHEC.</title>
        <authorList>
            <person name="Arimizu Y."/>
            <person name="Ogura Y."/>
        </authorList>
    </citation>
    <scope>NUCLEOTIDE SEQUENCE [LARGE SCALE GENOMIC DNA]</scope>
    <source>
        <strain evidence="16 18">ECSC038</strain>
    </source>
</reference>
<evidence type="ECO:0000256" key="3">
    <source>
        <dbReference type="ARBA" id="ARBA00022722"/>
    </source>
</evidence>
<keyword evidence="4" id="KW-0479">Metal-binding</keyword>
<dbReference type="GO" id="GO:0046872">
    <property type="term" value="F:metal ion binding"/>
    <property type="evidence" value="ECO:0007669"/>
    <property type="project" value="UniProtKB-KW"/>
</dbReference>
<dbReference type="PANTHER" id="PTHR42924:SF3">
    <property type="entry name" value="POLYMERASE_HISTIDINOL PHOSPHATASE N-TERMINAL DOMAIN-CONTAINING PROTEIN"/>
    <property type="match status" value="1"/>
</dbReference>
<dbReference type="GO" id="GO:0000166">
    <property type="term" value="F:nucleotide binding"/>
    <property type="evidence" value="ECO:0007669"/>
    <property type="project" value="UniProtKB-KW"/>
</dbReference>
<organism evidence="16 18">
    <name type="scientific">Escherichia coli</name>
    <dbReference type="NCBI Taxonomy" id="562"/>
    <lineage>
        <taxon>Bacteria</taxon>
        <taxon>Pseudomonadati</taxon>
        <taxon>Pseudomonadota</taxon>
        <taxon>Gammaproteobacteria</taxon>
        <taxon>Enterobacterales</taxon>
        <taxon>Enterobacteriaceae</taxon>
        <taxon>Escherichia</taxon>
    </lineage>
</organism>
<keyword evidence="7" id="KW-0269">Exonuclease</keyword>
<comment type="cofactor">
    <cofactor evidence="1">
        <name>Mn(2+)</name>
        <dbReference type="ChEBI" id="CHEBI:29035"/>
    </cofactor>
</comment>
<dbReference type="Gene3D" id="1.10.150.650">
    <property type="match status" value="1"/>
</dbReference>
<protein>
    <recommendedName>
        <fullName evidence="12">5'-3' exoribonuclease Rnm</fullName>
        <ecNumber evidence="11">3.1.3.97</ecNumber>
    </recommendedName>
    <alternativeName>
        <fullName evidence="13">3',5'-nucleotide bisphosphate phosphatase</fullName>
    </alternativeName>
    <alternativeName>
        <fullName evidence="14">RNase AM</fullName>
    </alternativeName>
</protein>
<keyword evidence="2" id="KW-0698">rRNA processing</keyword>
<evidence type="ECO:0000313" key="16">
    <source>
        <dbReference type="EMBL" id="GCO11121.1"/>
    </source>
</evidence>
<keyword evidence="8" id="KW-0464">Manganese</keyword>
<evidence type="ECO:0000256" key="6">
    <source>
        <dbReference type="ARBA" id="ARBA00022801"/>
    </source>
</evidence>
<dbReference type="SUPFAM" id="SSF89550">
    <property type="entry name" value="PHP domain-like"/>
    <property type="match status" value="1"/>
</dbReference>
<feature type="domain" description="Polymerase/histidinol phosphatase N-terminal" evidence="15">
    <location>
        <begin position="10"/>
        <end position="77"/>
    </location>
</feature>
<evidence type="ECO:0000256" key="2">
    <source>
        <dbReference type="ARBA" id="ARBA00022552"/>
    </source>
</evidence>
<evidence type="ECO:0000256" key="14">
    <source>
        <dbReference type="ARBA" id="ARBA00077052"/>
    </source>
</evidence>
<evidence type="ECO:0000313" key="17">
    <source>
        <dbReference type="EMBL" id="WWX73668.1"/>
    </source>
</evidence>
<dbReference type="EMBL" id="BFIH01000005">
    <property type="protein sequence ID" value="GCO11121.1"/>
    <property type="molecule type" value="Genomic_DNA"/>
</dbReference>
<dbReference type="Pfam" id="PF02811">
    <property type="entry name" value="PHP"/>
    <property type="match status" value="1"/>
</dbReference>
<dbReference type="InterPro" id="IPR003141">
    <property type="entry name" value="Pol/His_phosphatase_N"/>
</dbReference>
<evidence type="ECO:0000313" key="18">
    <source>
        <dbReference type="Proteomes" id="UP000300926"/>
    </source>
</evidence>
<dbReference type="GO" id="GO:0035312">
    <property type="term" value="F:5'-3' DNA exonuclease activity"/>
    <property type="evidence" value="ECO:0007669"/>
    <property type="project" value="TreeGrafter"/>
</dbReference>
<evidence type="ECO:0000256" key="8">
    <source>
        <dbReference type="ARBA" id="ARBA00023211"/>
    </source>
</evidence>
<evidence type="ECO:0000256" key="11">
    <source>
        <dbReference type="ARBA" id="ARBA00066579"/>
    </source>
</evidence>
<dbReference type="InterPro" id="IPR004013">
    <property type="entry name" value="PHP_dom"/>
</dbReference>
<proteinExistence type="inferred from homology"/>
<dbReference type="RefSeq" id="WP_001285697.1">
    <property type="nucleotide sequence ID" value="NZ_BDRW01000001.1"/>
</dbReference>
<sequence length="293" mass="32629">MSDTNYAVIYDLHSHTTASDGCLTPEALVRRAVEMRVGTLAITDHDTTAAIAPAREEISRSGLALNLIPGVEISTVWENHEIHIVGLNIDITHPLMCEFLAQQTERRNQRAQLIAERLEKAQIPGALEGAQRLAQGGAVTRGHFARFLVECGKASSMADVFKKYLARGKTGYVPPQWCTIEQAIDVIHHSGGKAVLAHPGRYNLSAKWLKRLVAHFAEHHGDAMEVAQCQQSPNERTQLATLARQHHLWASQGSDFHQPCPWIELGRKLWLPAGVEGVWQLWEQPQNTTEREL</sequence>
<dbReference type="EC" id="3.1.3.97" evidence="11"/>
<dbReference type="FunFam" id="1.10.150.650:FF:000001">
    <property type="entry name" value="PHP domain protein"/>
    <property type="match status" value="1"/>
</dbReference>
<dbReference type="AlphaFoldDB" id="A0A229ERV6"/>
<accession>A0A229ERV6</accession>
<comment type="similarity">
    <text evidence="10">Belongs to the PHP family. TrpH/YciV subfamily.</text>
</comment>
<dbReference type="Proteomes" id="UP000300926">
    <property type="component" value="Unassembled WGS sequence"/>
</dbReference>
<evidence type="ECO:0000256" key="7">
    <source>
        <dbReference type="ARBA" id="ARBA00022839"/>
    </source>
</evidence>
<gene>
    <name evidence="16" type="primary">yciV</name>
    <name evidence="17" type="synonym">rnm</name>
    <name evidence="17" type="synonym">trpH</name>
    <name evidence="16" type="ORF">ExPECSC038_00179</name>
    <name evidence="17" type="ORF">V9Z47_12015</name>
</gene>
<dbReference type="NCBIfam" id="NF047791">
    <property type="entry name" value="RNaseRnm"/>
    <property type="match status" value="1"/>
</dbReference>
<evidence type="ECO:0000259" key="15">
    <source>
        <dbReference type="SMART" id="SM00481"/>
    </source>
</evidence>
<keyword evidence="6 17" id="KW-0378">Hydrolase</keyword>
<dbReference type="GO" id="GO:0006364">
    <property type="term" value="P:rRNA processing"/>
    <property type="evidence" value="ECO:0007669"/>
    <property type="project" value="UniProtKB-KW"/>
</dbReference>
<dbReference type="Gene3D" id="3.20.20.140">
    <property type="entry name" value="Metal-dependent hydrolases"/>
    <property type="match status" value="1"/>
</dbReference>
<evidence type="ECO:0000256" key="9">
    <source>
        <dbReference type="ARBA" id="ARBA00052705"/>
    </source>
</evidence>
<evidence type="ECO:0000256" key="13">
    <source>
        <dbReference type="ARBA" id="ARBA00076579"/>
    </source>
</evidence>
<dbReference type="GO" id="GO:0016740">
    <property type="term" value="F:transferase activity"/>
    <property type="evidence" value="ECO:0007669"/>
    <property type="project" value="UniProtKB-KW"/>
</dbReference>
<dbReference type="GO" id="GO:0004534">
    <property type="term" value="F:5'-3' RNA exonuclease activity"/>
    <property type="evidence" value="ECO:0007669"/>
    <property type="project" value="TreeGrafter"/>
</dbReference>
<name>A0A229ERV6_ECOLX</name>
<dbReference type="InterPro" id="IPR052018">
    <property type="entry name" value="PHP_domain"/>
</dbReference>
<evidence type="ECO:0000256" key="5">
    <source>
        <dbReference type="ARBA" id="ARBA00022741"/>
    </source>
</evidence>
<evidence type="ECO:0000256" key="4">
    <source>
        <dbReference type="ARBA" id="ARBA00022723"/>
    </source>
</evidence>
<evidence type="ECO:0000256" key="1">
    <source>
        <dbReference type="ARBA" id="ARBA00001936"/>
    </source>
</evidence>
<dbReference type="Proteomes" id="UP001383096">
    <property type="component" value="Chromosome"/>
</dbReference>
<keyword evidence="5" id="KW-0547">Nucleotide-binding</keyword>
<evidence type="ECO:0000256" key="12">
    <source>
        <dbReference type="ARBA" id="ARBA00070391"/>
    </source>
</evidence>
<keyword evidence="3" id="KW-0540">Nuclease</keyword>
<comment type="catalytic activity">
    <reaction evidence="9">
        <text>a ribonucleoside 3',5'-bisphosphate + H2O = a ribonucleoside 5'-phosphate + phosphate</text>
        <dbReference type="Rhea" id="RHEA:43532"/>
        <dbReference type="ChEBI" id="CHEBI:15377"/>
        <dbReference type="ChEBI" id="CHEBI:43474"/>
        <dbReference type="ChEBI" id="CHEBI:58043"/>
        <dbReference type="ChEBI" id="CHEBI:83402"/>
        <dbReference type="EC" id="3.1.3.97"/>
    </reaction>
</comment>
<dbReference type="SMART" id="SM00481">
    <property type="entry name" value="POLIIIAc"/>
    <property type="match status" value="1"/>
</dbReference>
<dbReference type="PANTHER" id="PTHR42924">
    <property type="entry name" value="EXONUCLEASE"/>
    <property type="match status" value="1"/>
</dbReference>
<reference evidence="17" key="2">
    <citation type="submission" date="2024-03" db="EMBL/GenBank/DDBJ databases">
        <title>Epithelial relay of microbial signals coordinates intestinal macrophage supported barrier repair.</title>
        <authorList>
            <person name="Tsai M.T."/>
        </authorList>
    </citation>
    <scope>NUCLEOTIDE SEQUENCE</scope>
    <source>
        <strain evidence="17">MS 21-1</strain>
    </source>
</reference>
<dbReference type="EMBL" id="CP146670">
    <property type="protein sequence ID" value="WWX73668.1"/>
    <property type="molecule type" value="Genomic_DNA"/>
</dbReference>